<evidence type="ECO:0000313" key="1">
    <source>
        <dbReference type="EMBL" id="CAA9544739.1"/>
    </source>
</evidence>
<proteinExistence type="predicted"/>
<sequence length="69" mass="7526">SKTSVSRPWPRISVVAALATGSCKGWRWSARRSCLLAPYRLPSWRWWRRSSCAGCAGSSCRPASTPAGS</sequence>
<accession>A0A6J4U9R6</accession>
<name>A0A6J4U9R6_9BACT</name>
<feature type="non-terminal residue" evidence="1">
    <location>
        <position position="69"/>
    </location>
</feature>
<protein>
    <submittedName>
        <fullName evidence="1">Uncharacterized protein</fullName>
    </submittedName>
</protein>
<reference evidence="1" key="1">
    <citation type="submission" date="2020-02" db="EMBL/GenBank/DDBJ databases">
        <authorList>
            <person name="Meier V. D."/>
        </authorList>
    </citation>
    <scope>NUCLEOTIDE SEQUENCE</scope>
    <source>
        <strain evidence="1">AVDCRST_MAG43</strain>
    </source>
</reference>
<gene>
    <name evidence="1" type="ORF">AVDCRST_MAG43-478</name>
</gene>
<dbReference type="AlphaFoldDB" id="A0A6J4U9R6"/>
<feature type="non-terminal residue" evidence="1">
    <location>
        <position position="1"/>
    </location>
</feature>
<dbReference type="EMBL" id="CADCWI010000026">
    <property type="protein sequence ID" value="CAA9544739.1"/>
    <property type="molecule type" value="Genomic_DNA"/>
</dbReference>
<organism evidence="1">
    <name type="scientific">uncultured Thermomicrobiales bacterium</name>
    <dbReference type="NCBI Taxonomy" id="1645740"/>
    <lineage>
        <taxon>Bacteria</taxon>
        <taxon>Pseudomonadati</taxon>
        <taxon>Thermomicrobiota</taxon>
        <taxon>Thermomicrobia</taxon>
        <taxon>Thermomicrobiales</taxon>
        <taxon>environmental samples</taxon>
    </lineage>
</organism>